<evidence type="ECO:0000259" key="2">
    <source>
        <dbReference type="Pfam" id="PF13229"/>
    </source>
</evidence>
<proteinExistence type="predicted"/>
<evidence type="ECO:0000256" key="1">
    <source>
        <dbReference type="ARBA" id="ARBA00022737"/>
    </source>
</evidence>
<accession>A0A0A3IFA0</accession>
<dbReference type="SUPFAM" id="SSF51126">
    <property type="entry name" value="Pectin lyase-like"/>
    <property type="match status" value="3"/>
</dbReference>
<organism evidence="3 4">
    <name type="scientific">Lysinibacillus odysseyi 34hs-1 = NBRC 100172</name>
    <dbReference type="NCBI Taxonomy" id="1220589"/>
    <lineage>
        <taxon>Bacteria</taxon>
        <taxon>Bacillati</taxon>
        <taxon>Bacillota</taxon>
        <taxon>Bacilli</taxon>
        <taxon>Bacillales</taxon>
        <taxon>Bacillaceae</taxon>
        <taxon>Lysinibacillus</taxon>
    </lineage>
</organism>
<feature type="domain" description="Right handed beta helix" evidence="2">
    <location>
        <begin position="513"/>
        <end position="637"/>
    </location>
</feature>
<dbReference type="EMBL" id="JPVP01000060">
    <property type="protein sequence ID" value="KGR82150.1"/>
    <property type="molecule type" value="Genomic_DNA"/>
</dbReference>
<protein>
    <recommendedName>
        <fullName evidence="2">Right handed beta helix domain-containing protein</fullName>
    </recommendedName>
</protein>
<dbReference type="InterPro" id="IPR051550">
    <property type="entry name" value="SCF-Subunits/Alg-Epimerases"/>
</dbReference>
<dbReference type="Gene3D" id="2.160.20.10">
    <property type="entry name" value="Single-stranded right-handed beta-helix, Pectin lyase-like"/>
    <property type="match status" value="3"/>
</dbReference>
<dbReference type="PANTHER" id="PTHR22990">
    <property type="entry name" value="F-BOX ONLY PROTEIN"/>
    <property type="match status" value="1"/>
</dbReference>
<dbReference type="Pfam" id="PF13229">
    <property type="entry name" value="Beta_helix"/>
    <property type="match status" value="3"/>
</dbReference>
<dbReference type="OrthoDB" id="136763at2"/>
<keyword evidence="4" id="KW-1185">Reference proteome</keyword>
<dbReference type="AlphaFoldDB" id="A0A0A3IFA0"/>
<evidence type="ECO:0000313" key="4">
    <source>
        <dbReference type="Proteomes" id="UP000030437"/>
    </source>
</evidence>
<dbReference type="STRING" id="1220589.CD32_22980"/>
<keyword evidence="1" id="KW-0677">Repeat</keyword>
<dbReference type="InterPro" id="IPR039448">
    <property type="entry name" value="Beta_helix"/>
</dbReference>
<dbReference type="PANTHER" id="PTHR22990:SF15">
    <property type="entry name" value="F-BOX ONLY PROTEIN 10"/>
    <property type="match status" value="1"/>
</dbReference>
<dbReference type="GO" id="GO:0006511">
    <property type="term" value="P:ubiquitin-dependent protein catabolic process"/>
    <property type="evidence" value="ECO:0007669"/>
    <property type="project" value="TreeGrafter"/>
</dbReference>
<sequence length="645" mass="71177">MAIIKVSTSIFSAIKTIERAMTKAKRGDEIHLASGQYKESIQFHETVAMKGKNNRDTIIEGLFIVPEHTTITFEQLTIIPTAQFFIEGRAVFKNCLFQGAQTNVILSVSNGEVELEDCTIEQAKDVGLALFNKSEATITNCLFNGNGKSHLLLENSHLTIENSELTDAVHSMWLKDEATIKSVGNHIHHHSGTQIVVQERSAWIDSSSTLSHGKGNGVYATGESTVTLLGSYMHHQQLPQIWMQESELHAKNCTIEDGEESAIMLREHASAEIVKCTIGNHKIANVQATKESRLNIESSQLHSCEGVGVQLREKSIANFLDTTFKDHVLSQLFITEQSIASIKGCKFTDGKQVGILMEKGSSCTIADSSLAGHQNTAITVMEGELTALDCELAYNDGNGILAVTNAKVQVEGCRMYENEMPHIAGKANASITIHQTEFYKGKSLYIIDQSTLTASDCKIHQSDGVQIEISDQTEANLTRCAISNGKTNGFKVLRNSHLELNDCQISNHALPQIVLNDSSLTMKNSELLNGERNGLIVENNSEAYIQDSFITKHIFPQIWIDLASSVELKDTQLTEGAESDIYVQNKSSLHASNCIIRNDRFQYNVQAVNYSNITLEDTLVENSFGKIFYSENNSVITHSLDEVND</sequence>
<dbReference type="Proteomes" id="UP000030437">
    <property type="component" value="Unassembled WGS sequence"/>
</dbReference>
<reference evidence="3 4" key="1">
    <citation type="submission" date="2014-02" db="EMBL/GenBank/DDBJ databases">
        <title>Draft genome sequence of Lysinibacillus odysseyi NBRC 100172.</title>
        <authorList>
            <person name="Zhang F."/>
            <person name="Wang G."/>
            <person name="Zhang L."/>
        </authorList>
    </citation>
    <scope>NUCLEOTIDE SEQUENCE [LARGE SCALE GENOMIC DNA]</scope>
    <source>
        <strain evidence="3 4">NBRC 100172</strain>
    </source>
</reference>
<name>A0A0A3IFA0_9BACI</name>
<dbReference type="InterPro" id="IPR011050">
    <property type="entry name" value="Pectin_lyase_fold/virulence"/>
</dbReference>
<feature type="domain" description="Right handed beta helix" evidence="2">
    <location>
        <begin position="196"/>
        <end position="327"/>
    </location>
</feature>
<gene>
    <name evidence="3" type="ORF">CD32_22980</name>
</gene>
<dbReference type="eggNOG" id="COG4677">
    <property type="taxonomic scope" value="Bacteria"/>
</dbReference>
<evidence type="ECO:0000313" key="3">
    <source>
        <dbReference type="EMBL" id="KGR82150.1"/>
    </source>
</evidence>
<feature type="domain" description="Right handed beta helix" evidence="2">
    <location>
        <begin position="385"/>
        <end position="509"/>
    </location>
</feature>
<comment type="caution">
    <text evidence="3">The sequence shown here is derived from an EMBL/GenBank/DDBJ whole genome shotgun (WGS) entry which is preliminary data.</text>
</comment>
<dbReference type="InterPro" id="IPR012334">
    <property type="entry name" value="Pectin_lyas_fold"/>
</dbReference>
<dbReference type="RefSeq" id="WP_036159375.1">
    <property type="nucleotide sequence ID" value="NZ_AVCX01000001.1"/>
</dbReference>